<dbReference type="AlphaFoldDB" id="A0A223SCI6"/>
<dbReference type="EMBL" id="CP022753">
    <property type="protein sequence ID" value="ASU85796.1"/>
    <property type="molecule type" value="Genomic_DNA"/>
</dbReference>
<feature type="transmembrane region" description="Helical" evidence="7">
    <location>
        <begin position="308"/>
        <end position="329"/>
    </location>
</feature>
<protein>
    <submittedName>
        <fullName evidence="9">MFS transporter</fullName>
    </submittedName>
</protein>
<name>A0A223SCI6_9ACTN</name>
<evidence type="ECO:0000313" key="9">
    <source>
        <dbReference type="EMBL" id="ASU85796.1"/>
    </source>
</evidence>
<keyword evidence="3" id="KW-1003">Cell membrane</keyword>
<dbReference type="Gene3D" id="1.20.1250.20">
    <property type="entry name" value="MFS general substrate transporter like domains"/>
    <property type="match status" value="1"/>
</dbReference>
<feature type="transmembrane region" description="Helical" evidence="7">
    <location>
        <begin position="232"/>
        <end position="253"/>
    </location>
</feature>
<reference evidence="9 10" key="1">
    <citation type="submission" date="2017-08" db="EMBL/GenBank/DDBJ databases">
        <title>The complete genome sequence of Nocardiopsis gilva YIM 90087.</title>
        <authorList>
            <person name="Yin M."/>
            <person name="Tang S."/>
        </authorList>
    </citation>
    <scope>NUCLEOTIDE SEQUENCE [LARGE SCALE GENOMIC DNA]</scope>
    <source>
        <strain evidence="9 10">YIM 90087</strain>
    </source>
</reference>
<dbReference type="InterPro" id="IPR036259">
    <property type="entry name" value="MFS_trans_sf"/>
</dbReference>
<keyword evidence="4 7" id="KW-0812">Transmembrane</keyword>
<feature type="transmembrane region" description="Helical" evidence="7">
    <location>
        <begin position="202"/>
        <end position="226"/>
    </location>
</feature>
<dbReference type="InterPro" id="IPR011701">
    <property type="entry name" value="MFS"/>
</dbReference>
<accession>A0A223SCI6</accession>
<dbReference type="Pfam" id="PF07690">
    <property type="entry name" value="MFS_1"/>
    <property type="match status" value="1"/>
</dbReference>
<evidence type="ECO:0000313" key="10">
    <source>
        <dbReference type="Proteomes" id="UP000215005"/>
    </source>
</evidence>
<feature type="transmembrane region" description="Helical" evidence="7">
    <location>
        <begin position="107"/>
        <end position="128"/>
    </location>
</feature>
<evidence type="ECO:0000256" key="3">
    <source>
        <dbReference type="ARBA" id="ARBA00022475"/>
    </source>
</evidence>
<keyword evidence="6 7" id="KW-0472">Membrane</keyword>
<dbReference type="InterPro" id="IPR004638">
    <property type="entry name" value="EmrB-like"/>
</dbReference>
<evidence type="ECO:0000256" key="1">
    <source>
        <dbReference type="ARBA" id="ARBA00004651"/>
    </source>
</evidence>
<dbReference type="PRINTS" id="PR01036">
    <property type="entry name" value="TCRTETB"/>
</dbReference>
<dbReference type="SUPFAM" id="SSF103473">
    <property type="entry name" value="MFS general substrate transporter"/>
    <property type="match status" value="1"/>
</dbReference>
<keyword evidence="10" id="KW-1185">Reference proteome</keyword>
<dbReference type="NCBIfam" id="TIGR00711">
    <property type="entry name" value="efflux_EmrB"/>
    <property type="match status" value="1"/>
</dbReference>
<dbReference type="KEGG" id="ngv:CDO52_26020"/>
<dbReference type="RefSeq" id="WP_017618489.1">
    <property type="nucleotide sequence ID" value="NZ_ANBG01000167.1"/>
</dbReference>
<dbReference type="Proteomes" id="UP000215005">
    <property type="component" value="Chromosome"/>
</dbReference>
<evidence type="ECO:0000256" key="5">
    <source>
        <dbReference type="ARBA" id="ARBA00022989"/>
    </source>
</evidence>
<feature type="transmembrane region" description="Helical" evidence="7">
    <location>
        <begin position="49"/>
        <end position="70"/>
    </location>
</feature>
<feature type="transmembrane region" description="Helical" evidence="7">
    <location>
        <begin position="367"/>
        <end position="391"/>
    </location>
</feature>
<dbReference type="InterPro" id="IPR020846">
    <property type="entry name" value="MFS_dom"/>
</dbReference>
<feature type="transmembrane region" description="Helical" evidence="7">
    <location>
        <begin position="82"/>
        <end position="101"/>
    </location>
</feature>
<dbReference type="PANTHER" id="PTHR23501:SF1">
    <property type="entry name" value="TRANSPORT PROTEIN HSRA-RELATED"/>
    <property type="match status" value="1"/>
</dbReference>
<organism evidence="9 10">
    <name type="scientific">Nocardiopsis gilva YIM 90087</name>
    <dbReference type="NCBI Taxonomy" id="1235441"/>
    <lineage>
        <taxon>Bacteria</taxon>
        <taxon>Bacillati</taxon>
        <taxon>Actinomycetota</taxon>
        <taxon>Actinomycetes</taxon>
        <taxon>Streptosporangiales</taxon>
        <taxon>Nocardiopsidaceae</taxon>
        <taxon>Nocardiopsis</taxon>
    </lineage>
</organism>
<comment type="subcellular location">
    <subcellularLocation>
        <location evidence="1">Cell membrane</location>
        <topology evidence="1">Multi-pass membrane protein</topology>
    </subcellularLocation>
</comment>
<sequence length="490" mass="50084">MTQVRDDRLDTALLRLIGVTLLGGIMGILDSTMVTVAADTLSQAFGSSLSVISWASTGYLLALTVTIPITSWAVRRFGVKRLWLFGLVLFVAASLASALSWSVESLVLFRVVQGAGAGILDPLVLVILARAAGPSRAGRVMGMMGVVLSLGPVLGPVLGGLLLDSMGWRSMFYINLPIGIVAFMLALRVIPTDPPGEQDARTPLDIVGFLLLAPGFAATVLALTQAGEHAEFAAPAVLAPLSIGLALLFGYVVHALRVRTTEPLIDVRLFTSRSFAASVTVQGLVGLGTYAGLFALPLYYQIIHDHGAGGAGLLVAPLGLGSAFAMPIAGRLSDRLGARSLVQGGAVLAAAGAFALTRIGAESGEAWSALAALVIGFGLGAVGAPTMGSLYRTLPAEKVPQGSSVLYNLNQLGGALGVACAALILAAAGAGGVSGGIGGFQQVNWFLLAVAVVILAASPLLPGRLQEIPSTALDTASDADPAGERQQAHR</sequence>
<gene>
    <name evidence="9" type="ORF">CDO52_26020</name>
</gene>
<dbReference type="OrthoDB" id="9812221at2"/>
<evidence type="ECO:0000259" key="8">
    <source>
        <dbReference type="PROSITE" id="PS50850"/>
    </source>
</evidence>
<dbReference type="GO" id="GO:0022857">
    <property type="term" value="F:transmembrane transporter activity"/>
    <property type="evidence" value="ECO:0007669"/>
    <property type="project" value="InterPro"/>
</dbReference>
<evidence type="ECO:0000256" key="4">
    <source>
        <dbReference type="ARBA" id="ARBA00022692"/>
    </source>
</evidence>
<dbReference type="PROSITE" id="PS50850">
    <property type="entry name" value="MFS"/>
    <property type="match status" value="1"/>
</dbReference>
<proteinExistence type="predicted"/>
<keyword evidence="2" id="KW-0813">Transport</keyword>
<dbReference type="PANTHER" id="PTHR23501">
    <property type="entry name" value="MAJOR FACILITATOR SUPERFAMILY"/>
    <property type="match status" value="1"/>
</dbReference>
<feature type="transmembrane region" description="Helical" evidence="7">
    <location>
        <begin position="412"/>
        <end position="437"/>
    </location>
</feature>
<evidence type="ECO:0000256" key="6">
    <source>
        <dbReference type="ARBA" id="ARBA00023136"/>
    </source>
</evidence>
<evidence type="ECO:0000256" key="2">
    <source>
        <dbReference type="ARBA" id="ARBA00022448"/>
    </source>
</evidence>
<dbReference type="GO" id="GO:0005886">
    <property type="term" value="C:plasma membrane"/>
    <property type="evidence" value="ECO:0007669"/>
    <property type="project" value="UniProtKB-SubCell"/>
</dbReference>
<feature type="transmembrane region" description="Helical" evidence="7">
    <location>
        <begin position="274"/>
        <end position="296"/>
    </location>
</feature>
<feature type="transmembrane region" description="Helical" evidence="7">
    <location>
        <begin position="140"/>
        <end position="159"/>
    </location>
</feature>
<feature type="transmembrane region" description="Helical" evidence="7">
    <location>
        <begin position="171"/>
        <end position="190"/>
    </location>
</feature>
<evidence type="ECO:0000256" key="7">
    <source>
        <dbReference type="SAM" id="Phobius"/>
    </source>
</evidence>
<keyword evidence="5 7" id="KW-1133">Transmembrane helix</keyword>
<feature type="transmembrane region" description="Helical" evidence="7">
    <location>
        <begin position="341"/>
        <end position="361"/>
    </location>
</feature>
<feature type="transmembrane region" description="Helical" evidence="7">
    <location>
        <begin position="12"/>
        <end position="29"/>
    </location>
</feature>
<feature type="domain" description="Major facilitator superfamily (MFS) profile" evidence="8">
    <location>
        <begin position="16"/>
        <end position="466"/>
    </location>
</feature>
<feature type="transmembrane region" description="Helical" evidence="7">
    <location>
        <begin position="443"/>
        <end position="461"/>
    </location>
</feature>